<dbReference type="Proteomes" id="UP001632038">
    <property type="component" value="Unassembled WGS sequence"/>
</dbReference>
<dbReference type="InterPro" id="IPR032861">
    <property type="entry name" value="TAXi_N"/>
</dbReference>
<name>A0ABD3BNN5_9LAMI</name>
<keyword evidence="2" id="KW-0645">Protease</keyword>
<dbReference type="PROSITE" id="PS51767">
    <property type="entry name" value="PEPTIDASE_A1"/>
    <property type="match status" value="1"/>
</dbReference>
<keyword evidence="3" id="KW-0378">Hydrolase</keyword>
<evidence type="ECO:0000256" key="3">
    <source>
        <dbReference type="ARBA" id="ARBA00022801"/>
    </source>
</evidence>
<feature type="region of interest" description="Disordered" evidence="4">
    <location>
        <begin position="187"/>
        <end position="227"/>
    </location>
</feature>
<dbReference type="EMBL" id="JAVIJP010000081">
    <property type="protein sequence ID" value="KAL3618310.1"/>
    <property type="molecule type" value="Genomic_DNA"/>
</dbReference>
<evidence type="ECO:0000256" key="2">
    <source>
        <dbReference type="ARBA" id="ARBA00022670"/>
    </source>
</evidence>
<feature type="domain" description="Peptidase A1" evidence="5">
    <location>
        <begin position="93"/>
        <end position="252"/>
    </location>
</feature>
<dbReference type="SUPFAM" id="SSF50630">
    <property type="entry name" value="Acid proteases"/>
    <property type="match status" value="1"/>
</dbReference>
<dbReference type="AlphaFoldDB" id="A0ABD3BNN5"/>
<gene>
    <name evidence="6" type="ORF">CASFOL_038631</name>
</gene>
<reference evidence="7" key="1">
    <citation type="journal article" date="2024" name="IScience">
        <title>Strigolactones Initiate the Formation of Haustorium-like Structures in Castilleja.</title>
        <authorList>
            <person name="Buerger M."/>
            <person name="Peterson D."/>
            <person name="Chory J."/>
        </authorList>
    </citation>
    <scope>NUCLEOTIDE SEQUENCE [LARGE SCALE GENOMIC DNA]</scope>
</reference>
<dbReference type="InterPro" id="IPR033121">
    <property type="entry name" value="PEPTIDASE_A1"/>
</dbReference>
<dbReference type="Gene3D" id="2.40.70.10">
    <property type="entry name" value="Acid Proteases"/>
    <property type="match status" value="1"/>
</dbReference>
<dbReference type="PANTHER" id="PTHR47967">
    <property type="entry name" value="OS07G0603500 PROTEIN-RELATED"/>
    <property type="match status" value="1"/>
</dbReference>
<evidence type="ECO:0000256" key="4">
    <source>
        <dbReference type="SAM" id="MobiDB-lite"/>
    </source>
</evidence>
<protein>
    <recommendedName>
        <fullName evidence="5">Peptidase A1 domain-containing protein</fullName>
    </recommendedName>
</protein>
<proteinExistence type="inferred from homology"/>
<organism evidence="6 7">
    <name type="scientific">Castilleja foliolosa</name>
    <dbReference type="NCBI Taxonomy" id="1961234"/>
    <lineage>
        <taxon>Eukaryota</taxon>
        <taxon>Viridiplantae</taxon>
        <taxon>Streptophyta</taxon>
        <taxon>Embryophyta</taxon>
        <taxon>Tracheophyta</taxon>
        <taxon>Spermatophyta</taxon>
        <taxon>Magnoliopsida</taxon>
        <taxon>eudicotyledons</taxon>
        <taxon>Gunneridae</taxon>
        <taxon>Pentapetalae</taxon>
        <taxon>asterids</taxon>
        <taxon>lamiids</taxon>
        <taxon>Lamiales</taxon>
        <taxon>Orobanchaceae</taxon>
        <taxon>Pedicularideae</taxon>
        <taxon>Castillejinae</taxon>
        <taxon>Castilleja</taxon>
    </lineage>
</organism>
<dbReference type="GO" id="GO:0006508">
    <property type="term" value="P:proteolysis"/>
    <property type="evidence" value="ECO:0007669"/>
    <property type="project" value="UniProtKB-KW"/>
</dbReference>
<dbReference type="InterPro" id="IPR021109">
    <property type="entry name" value="Peptidase_aspartic_dom_sf"/>
</dbReference>
<feature type="compositionally biased region" description="Basic and acidic residues" evidence="4">
    <location>
        <begin position="8"/>
        <end position="20"/>
    </location>
</feature>
<feature type="region of interest" description="Disordered" evidence="4">
    <location>
        <begin position="1"/>
        <end position="20"/>
    </location>
</feature>
<evidence type="ECO:0000313" key="7">
    <source>
        <dbReference type="Proteomes" id="UP001632038"/>
    </source>
</evidence>
<sequence length="252" mass="28667">MQTSIQRSKGEAEINIRNPKERPISTLEVFHMYGPCSPKVGTSPMNMPSAQDILHRDRQRIKSLQARFKPNKYDSRFQDTKEAAHLPISSGDYAISISLGTPQQVQTLVFDTGSDITWTKEFHHYASTSLNIITCDRPLCYSLLPHHTCEMFNNIENTCYYESRYADGSYSKGAWSKDILNITQTVRMSKASKRSPDPKSMESLKLKKQEPSETSGENENAEPVPRFDTFRQKGHNSLIFDPNVLIQIVTES</sequence>
<accession>A0ABD3BNN5</accession>
<comment type="caution">
    <text evidence="6">The sequence shown here is derived from an EMBL/GenBank/DDBJ whole genome shotgun (WGS) entry which is preliminary data.</text>
</comment>
<evidence type="ECO:0000256" key="1">
    <source>
        <dbReference type="ARBA" id="ARBA00007447"/>
    </source>
</evidence>
<dbReference type="PANTHER" id="PTHR47967:SF60">
    <property type="entry name" value="PROTEIN ASPARTIC PROTEASE IN GUARD CELL 1-LIKE"/>
    <property type="match status" value="1"/>
</dbReference>
<evidence type="ECO:0000259" key="5">
    <source>
        <dbReference type="PROSITE" id="PS51767"/>
    </source>
</evidence>
<feature type="compositionally biased region" description="Basic and acidic residues" evidence="4">
    <location>
        <begin position="194"/>
        <end position="211"/>
    </location>
</feature>
<dbReference type="Pfam" id="PF14543">
    <property type="entry name" value="TAXi_N"/>
    <property type="match status" value="1"/>
</dbReference>
<dbReference type="InterPro" id="IPR051708">
    <property type="entry name" value="Plant_Aspart_Prot_A1"/>
</dbReference>
<evidence type="ECO:0000313" key="6">
    <source>
        <dbReference type="EMBL" id="KAL3618310.1"/>
    </source>
</evidence>
<comment type="similarity">
    <text evidence="1">Belongs to the peptidase A1 family.</text>
</comment>
<dbReference type="GO" id="GO:0008233">
    <property type="term" value="F:peptidase activity"/>
    <property type="evidence" value="ECO:0007669"/>
    <property type="project" value="UniProtKB-KW"/>
</dbReference>
<keyword evidence="7" id="KW-1185">Reference proteome</keyword>